<dbReference type="HAMAP" id="MF_01341">
    <property type="entry name" value="Ribosomal_uL15"/>
    <property type="match status" value="1"/>
</dbReference>
<evidence type="ECO:0000256" key="1">
    <source>
        <dbReference type="ARBA" id="ARBA00007320"/>
    </source>
</evidence>
<evidence type="ECO:0000256" key="4">
    <source>
        <dbReference type="SAM" id="MobiDB-lite"/>
    </source>
</evidence>
<proteinExistence type="inferred from homology"/>
<name>A0A9W7DSB4_9STRA</name>
<feature type="domain" description="Large ribosomal subunit protein uL15/eL18" evidence="5">
    <location>
        <begin position="93"/>
        <end position="185"/>
    </location>
</feature>
<dbReference type="InterPro" id="IPR036227">
    <property type="entry name" value="Ribosomal_uL15/eL18_sf"/>
</dbReference>
<dbReference type="Pfam" id="PF00828">
    <property type="entry name" value="Ribosomal_L27A"/>
    <property type="match status" value="1"/>
</dbReference>
<dbReference type="SUPFAM" id="SSF52080">
    <property type="entry name" value="Ribosomal proteins L15p and L18e"/>
    <property type="match status" value="1"/>
</dbReference>
<feature type="region of interest" description="Disordered" evidence="4">
    <location>
        <begin position="30"/>
        <end position="62"/>
    </location>
</feature>
<keyword evidence="7" id="KW-1185">Reference proteome</keyword>
<evidence type="ECO:0000256" key="2">
    <source>
        <dbReference type="ARBA" id="ARBA00022980"/>
    </source>
</evidence>
<organism evidence="6 7">
    <name type="scientific">Triparma laevis f. longispina</name>
    <dbReference type="NCBI Taxonomy" id="1714387"/>
    <lineage>
        <taxon>Eukaryota</taxon>
        <taxon>Sar</taxon>
        <taxon>Stramenopiles</taxon>
        <taxon>Ochrophyta</taxon>
        <taxon>Bolidophyceae</taxon>
        <taxon>Parmales</taxon>
        <taxon>Triparmaceae</taxon>
        <taxon>Triparma</taxon>
    </lineage>
</organism>
<dbReference type="InterPro" id="IPR030878">
    <property type="entry name" value="Ribosomal_uL15"/>
</dbReference>
<dbReference type="Gene3D" id="3.100.10.10">
    <property type="match status" value="1"/>
</dbReference>
<dbReference type="NCBIfam" id="TIGR01071">
    <property type="entry name" value="rplO_bact"/>
    <property type="match status" value="1"/>
</dbReference>
<comment type="caution">
    <text evidence="6">The sequence shown here is derived from an EMBL/GenBank/DDBJ whole genome shotgun (WGS) entry which is preliminary data.</text>
</comment>
<comment type="similarity">
    <text evidence="1">Belongs to the universal ribosomal protein uL15 family.</text>
</comment>
<feature type="compositionally biased region" description="Basic residues" evidence="4">
    <location>
        <begin position="46"/>
        <end position="57"/>
    </location>
</feature>
<evidence type="ECO:0000313" key="6">
    <source>
        <dbReference type="EMBL" id="GMH52445.1"/>
    </source>
</evidence>
<protein>
    <recommendedName>
        <fullName evidence="5">Large ribosomal subunit protein uL15/eL18 domain-containing protein</fullName>
    </recommendedName>
</protein>
<dbReference type="GO" id="GO:0003735">
    <property type="term" value="F:structural constituent of ribosome"/>
    <property type="evidence" value="ECO:0007669"/>
    <property type="project" value="InterPro"/>
</dbReference>
<gene>
    <name evidence="6" type="ORF">TrLO_g7798</name>
</gene>
<dbReference type="OrthoDB" id="361383at2759"/>
<dbReference type="InterPro" id="IPR021131">
    <property type="entry name" value="Ribosomal_uL15/eL18"/>
</dbReference>
<evidence type="ECO:0000256" key="3">
    <source>
        <dbReference type="ARBA" id="ARBA00023274"/>
    </source>
</evidence>
<keyword evidence="2" id="KW-0689">Ribosomal protein</keyword>
<accession>A0A9W7DSB4</accession>
<dbReference type="AlphaFoldDB" id="A0A9W7DSB4"/>
<dbReference type="GO" id="GO:0006412">
    <property type="term" value="P:translation"/>
    <property type="evidence" value="ECO:0007669"/>
    <property type="project" value="InterPro"/>
</dbReference>
<evidence type="ECO:0000313" key="7">
    <source>
        <dbReference type="Proteomes" id="UP001165122"/>
    </source>
</evidence>
<reference evidence="7" key="1">
    <citation type="journal article" date="2023" name="Commun. Biol.">
        <title>Genome analysis of Parmales, the sister group of diatoms, reveals the evolutionary specialization of diatoms from phago-mixotrophs to photoautotrophs.</title>
        <authorList>
            <person name="Ban H."/>
            <person name="Sato S."/>
            <person name="Yoshikawa S."/>
            <person name="Yamada K."/>
            <person name="Nakamura Y."/>
            <person name="Ichinomiya M."/>
            <person name="Sato N."/>
            <person name="Blanc-Mathieu R."/>
            <person name="Endo H."/>
            <person name="Kuwata A."/>
            <person name="Ogata H."/>
        </authorList>
    </citation>
    <scope>NUCLEOTIDE SEQUENCE [LARGE SCALE GENOMIC DNA]</scope>
    <source>
        <strain evidence="7">NIES 3700</strain>
    </source>
</reference>
<dbReference type="GO" id="GO:0005762">
    <property type="term" value="C:mitochondrial large ribosomal subunit"/>
    <property type="evidence" value="ECO:0007669"/>
    <property type="project" value="TreeGrafter"/>
</dbReference>
<keyword evidence="3" id="KW-0687">Ribonucleoprotein</keyword>
<dbReference type="PANTHER" id="PTHR12934:SF11">
    <property type="entry name" value="LARGE RIBOSOMAL SUBUNIT PROTEIN UL15M"/>
    <property type="match status" value="1"/>
</dbReference>
<dbReference type="EMBL" id="BRXW01000418">
    <property type="protein sequence ID" value="GMH52445.1"/>
    <property type="molecule type" value="Genomic_DNA"/>
</dbReference>
<dbReference type="InterPro" id="IPR005749">
    <property type="entry name" value="Ribosomal_uL15_bac-type"/>
</dbReference>
<evidence type="ECO:0000259" key="5">
    <source>
        <dbReference type="Pfam" id="PF00828"/>
    </source>
</evidence>
<sequence>MASSFSSMATQAPQESMALNELTYVDGDRKKKKRVGRGIGSGRGKTCGRGHKGKKARGGGSVALGFEGGQTPFWRRIPKRGFTKPNAKPLETLGLNKVENYIAMGRLNQVGTGPNGTITMKDLLDADVLNSIKHGVKLVASDKIGSKWKLEGGRGYKFAYPVNLEVSRVSKQAAHALEKAGGSVVAAHYNRLNLRNLLKPNKFEEGMTPRRARPTPKMREYYTQFENRGYLSLEIQLQQQMKKLGVENIDMTK</sequence>
<dbReference type="Proteomes" id="UP001165122">
    <property type="component" value="Unassembled WGS sequence"/>
</dbReference>
<dbReference type="PANTHER" id="PTHR12934">
    <property type="entry name" value="50S RIBOSOMAL PROTEIN L15"/>
    <property type="match status" value="1"/>
</dbReference>